<dbReference type="GO" id="GO:0003723">
    <property type="term" value="F:RNA binding"/>
    <property type="evidence" value="ECO:0007669"/>
    <property type="project" value="UniProtKB-UniRule"/>
</dbReference>
<keyword evidence="1" id="KW-0507">mRNA processing</keyword>
<evidence type="ECO:0000256" key="1">
    <source>
        <dbReference type="ARBA" id="ARBA00023187"/>
    </source>
</evidence>
<dbReference type="OrthoDB" id="5970at2759"/>
<organism evidence="5 6">
    <name type="scientific">Chlamydomonas schloesseri</name>
    <dbReference type="NCBI Taxonomy" id="2026947"/>
    <lineage>
        <taxon>Eukaryota</taxon>
        <taxon>Viridiplantae</taxon>
        <taxon>Chlorophyta</taxon>
        <taxon>core chlorophytes</taxon>
        <taxon>Chlorophyceae</taxon>
        <taxon>CS clade</taxon>
        <taxon>Chlamydomonadales</taxon>
        <taxon>Chlamydomonadaceae</taxon>
        <taxon>Chlamydomonas</taxon>
    </lineage>
</organism>
<feature type="domain" description="RRM" evidence="4">
    <location>
        <begin position="7"/>
        <end position="79"/>
    </location>
</feature>
<evidence type="ECO:0000259" key="4">
    <source>
        <dbReference type="PROSITE" id="PS50102"/>
    </source>
</evidence>
<evidence type="ECO:0000313" key="5">
    <source>
        <dbReference type="EMBL" id="KAG2453935.1"/>
    </source>
</evidence>
<dbReference type="Pfam" id="PF00076">
    <property type="entry name" value="RRM_1"/>
    <property type="match status" value="2"/>
</dbReference>
<feature type="compositionally biased region" description="Basic and acidic residues" evidence="3">
    <location>
        <begin position="261"/>
        <end position="286"/>
    </location>
</feature>
<dbReference type="InterPro" id="IPR012677">
    <property type="entry name" value="Nucleotide-bd_a/b_plait_sf"/>
</dbReference>
<reference evidence="5" key="1">
    <citation type="journal article" date="2020" name="bioRxiv">
        <title>Comparative genomics of Chlamydomonas.</title>
        <authorList>
            <person name="Craig R.J."/>
            <person name="Hasan A.R."/>
            <person name="Ness R.W."/>
            <person name="Keightley P.D."/>
        </authorList>
    </citation>
    <scope>NUCLEOTIDE SEQUENCE</scope>
    <source>
        <strain evidence="5">CCAP 11/173</strain>
    </source>
</reference>
<dbReference type="InterPro" id="IPR035979">
    <property type="entry name" value="RBD_domain_sf"/>
</dbReference>
<dbReference type="Gene3D" id="3.30.70.330">
    <property type="match status" value="2"/>
</dbReference>
<evidence type="ECO:0000313" key="6">
    <source>
        <dbReference type="Proteomes" id="UP000613740"/>
    </source>
</evidence>
<dbReference type="InterPro" id="IPR000504">
    <property type="entry name" value="RRM_dom"/>
</dbReference>
<dbReference type="GO" id="GO:0008380">
    <property type="term" value="P:RNA splicing"/>
    <property type="evidence" value="ECO:0007669"/>
    <property type="project" value="UniProtKB-KW"/>
</dbReference>
<name>A0A836BCM2_9CHLO</name>
<dbReference type="AlphaFoldDB" id="A0A836BCM2"/>
<sequence length="286" mass="33671">MGERPDRPIFIGNFEYEAEERDIVRLMEKYGPVEKIDMKQGYAFVCMRYKEDGDVAIRKLDRTEWGYKKRTLKVEWAQKSEADRKRDTKPSRTLFVVNFDVRRTTERDIDRYFSRFGRLTRVQIKKSYSFVQFQNVDDAIKAMERANGAQMEGRTLAVEYVQNEDPNLRMAEYSRGGRDDRGGGGRYRSRSRSRSRDRYRRSPERSPPRYDRRASPPPRRDSRSPPPRERSPPRRGGSRSPPPRDRSPPPRRGGSRSPPPAERRASPPRRDSRSPPPRDRSPSYDR</sequence>
<dbReference type="SMART" id="SM00360">
    <property type="entry name" value="RRM"/>
    <property type="match status" value="2"/>
</dbReference>
<accession>A0A836BCM2</accession>
<dbReference type="PANTHER" id="PTHR23147">
    <property type="entry name" value="SERINE/ARGININE RICH SPLICING FACTOR"/>
    <property type="match status" value="1"/>
</dbReference>
<feature type="region of interest" description="Disordered" evidence="3">
    <location>
        <begin position="168"/>
        <end position="286"/>
    </location>
</feature>
<keyword evidence="1" id="KW-0508">mRNA splicing</keyword>
<proteinExistence type="predicted"/>
<protein>
    <recommendedName>
        <fullName evidence="4">RRM domain-containing protein</fullName>
    </recommendedName>
</protein>
<keyword evidence="6" id="KW-1185">Reference proteome</keyword>
<keyword evidence="2" id="KW-0694">RNA-binding</keyword>
<gene>
    <name evidence="5" type="ORF">HYH02_002138</name>
</gene>
<evidence type="ECO:0000256" key="3">
    <source>
        <dbReference type="SAM" id="MobiDB-lite"/>
    </source>
</evidence>
<dbReference type="Proteomes" id="UP000613740">
    <property type="component" value="Unassembled WGS sequence"/>
</dbReference>
<dbReference type="EMBL" id="JAEHOD010000003">
    <property type="protein sequence ID" value="KAG2453935.1"/>
    <property type="molecule type" value="Genomic_DNA"/>
</dbReference>
<feature type="domain" description="RRM" evidence="4">
    <location>
        <begin position="92"/>
        <end position="163"/>
    </location>
</feature>
<evidence type="ECO:0000256" key="2">
    <source>
        <dbReference type="PROSITE-ProRule" id="PRU00176"/>
    </source>
</evidence>
<dbReference type="SUPFAM" id="SSF54928">
    <property type="entry name" value="RNA-binding domain, RBD"/>
    <property type="match status" value="1"/>
</dbReference>
<dbReference type="PROSITE" id="PS50102">
    <property type="entry name" value="RRM"/>
    <property type="match status" value="2"/>
</dbReference>
<feature type="compositionally biased region" description="Basic and acidic residues" evidence="3">
    <location>
        <begin position="194"/>
        <end position="232"/>
    </location>
</feature>
<comment type="caution">
    <text evidence="5">The sequence shown here is derived from an EMBL/GenBank/DDBJ whole genome shotgun (WGS) entry which is preliminary data.</text>
</comment>
<dbReference type="InterPro" id="IPR050907">
    <property type="entry name" value="SRSF"/>
</dbReference>